<evidence type="ECO:0000313" key="2">
    <source>
        <dbReference type="Proteomes" id="UP001499854"/>
    </source>
</evidence>
<dbReference type="RefSeq" id="WP_344656145.1">
    <property type="nucleotide sequence ID" value="NZ_BAAAQM010000005.1"/>
</dbReference>
<evidence type="ECO:0000313" key="1">
    <source>
        <dbReference type="EMBL" id="GAA1959318.1"/>
    </source>
</evidence>
<proteinExistence type="predicted"/>
<comment type="caution">
    <text evidence="1">The sequence shown here is derived from an EMBL/GenBank/DDBJ whole genome shotgun (WGS) entry which is preliminary data.</text>
</comment>
<sequence length="159" mass="17383">MPRISGEARVRNEQAVRAAMEALLAGQIPPGGKADLKTLAELAGVTRTGFYSKKNRDGTERPGPYQHLAEEFERRLKALQAAGEVVDARAGQIERLKAENAGLRERIAERDARIAELTAFKQTAISRLAAQHTEIERLRAASDQLGKVRSLRGGKSGNR</sequence>
<accession>A0ABP5C7N7</accession>
<dbReference type="EMBL" id="BAAAQM010000005">
    <property type="protein sequence ID" value="GAA1959318.1"/>
    <property type="molecule type" value="Genomic_DNA"/>
</dbReference>
<organism evidence="1 2">
    <name type="scientific">Catenulispora subtropica</name>
    <dbReference type="NCBI Taxonomy" id="450798"/>
    <lineage>
        <taxon>Bacteria</taxon>
        <taxon>Bacillati</taxon>
        <taxon>Actinomycetota</taxon>
        <taxon>Actinomycetes</taxon>
        <taxon>Catenulisporales</taxon>
        <taxon>Catenulisporaceae</taxon>
        <taxon>Catenulispora</taxon>
    </lineage>
</organism>
<keyword evidence="2" id="KW-1185">Reference proteome</keyword>
<gene>
    <name evidence="1" type="ORF">GCM10009838_14570</name>
</gene>
<evidence type="ECO:0008006" key="3">
    <source>
        <dbReference type="Google" id="ProtNLM"/>
    </source>
</evidence>
<reference evidence="2" key="1">
    <citation type="journal article" date="2019" name="Int. J. Syst. Evol. Microbiol.">
        <title>The Global Catalogue of Microorganisms (GCM) 10K type strain sequencing project: providing services to taxonomists for standard genome sequencing and annotation.</title>
        <authorList>
            <consortium name="The Broad Institute Genomics Platform"/>
            <consortium name="The Broad Institute Genome Sequencing Center for Infectious Disease"/>
            <person name="Wu L."/>
            <person name="Ma J."/>
        </authorList>
    </citation>
    <scope>NUCLEOTIDE SEQUENCE [LARGE SCALE GENOMIC DNA]</scope>
    <source>
        <strain evidence="2">JCM 16013</strain>
    </source>
</reference>
<name>A0ABP5C7N7_9ACTN</name>
<protein>
    <recommendedName>
        <fullName evidence="3">KfrA N-terminal DNA-binding domain-containing protein</fullName>
    </recommendedName>
</protein>
<dbReference type="Proteomes" id="UP001499854">
    <property type="component" value="Unassembled WGS sequence"/>
</dbReference>